<dbReference type="Proteomes" id="UP000001072">
    <property type="component" value="Unassembled WGS sequence"/>
</dbReference>
<dbReference type="Gene3D" id="2.60.110.10">
    <property type="entry name" value="Thaumatin"/>
    <property type="match status" value="1"/>
</dbReference>
<dbReference type="eggNOG" id="ENOG502QUID">
    <property type="taxonomic scope" value="Eukaryota"/>
</dbReference>
<dbReference type="PROSITE" id="PS51367">
    <property type="entry name" value="THAUMATIN_2"/>
    <property type="match status" value="1"/>
</dbReference>
<name>F4RJS1_MELLP</name>
<accession>F4RJS1</accession>
<feature type="chain" id="PRO_5003315195" evidence="2">
    <location>
        <begin position="27"/>
        <end position="266"/>
    </location>
</feature>
<dbReference type="EMBL" id="GL883104">
    <property type="protein sequence ID" value="EGG07361.1"/>
    <property type="molecule type" value="Genomic_DNA"/>
</dbReference>
<feature type="disulfide bond" evidence="1">
    <location>
        <begin position="35"/>
        <end position="265"/>
    </location>
</feature>
<feature type="disulfide bond" evidence="1">
    <location>
        <begin position="163"/>
        <end position="232"/>
    </location>
</feature>
<feature type="disulfide bond" evidence="1">
    <location>
        <begin position="192"/>
        <end position="206"/>
    </location>
</feature>
<dbReference type="InterPro" id="IPR037176">
    <property type="entry name" value="Osmotin/thaumatin-like_sf"/>
</dbReference>
<dbReference type="VEuPathDB" id="FungiDB:MELLADRAFT_124071"/>
<evidence type="ECO:0000256" key="2">
    <source>
        <dbReference type="SAM" id="SignalP"/>
    </source>
</evidence>
<evidence type="ECO:0000313" key="3">
    <source>
        <dbReference type="EMBL" id="EGG07361.1"/>
    </source>
</evidence>
<proteinExistence type="predicted"/>
<dbReference type="InterPro" id="IPR001938">
    <property type="entry name" value="Thaumatin"/>
</dbReference>
<dbReference type="InParanoid" id="F4RJS1"/>
<dbReference type="Pfam" id="PF00314">
    <property type="entry name" value="Thaumatin"/>
    <property type="match status" value="1"/>
</dbReference>
<sequence length="266" mass="28089">MSNNIKLLVPYLAIVFFSYLATLAESRTFTIQNNCPFTIWPAYFNNPDSPARIDGGASPAGWEAPGGDVRTISVPDGWAGRFWGRRNCDFGGGSTLPSTCVVGGCNGGLVCDASTGTGVPPVTLAEFKLNGDGNQDFYDVSNVDGSNLPVRITNTKGCPTPQCAVDLNAICPDDRLKVRDSNGVTIGCLSACQANLDGNREDSANCCTGSHSTADTCPSSGVQFYDFFKSNCQDAYAYAYDESSQSALWTCSADGGGSDYTVIFCP</sequence>
<feature type="disulfide bond" evidence="1">
    <location>
        <begin position="207"/>
        <end position="217"/>
    </location>
</feature>
<dbReference type="KEGG" id="mlr:MELLADRAFT_124071"/>
<gene>
    <name evidence="3" type="ORF">MELLADRAFT_124071</name>
</gene>
<dbReference type="SMART" id="SM00205">
    <property type="entry name" value="THN"/>
    <property type="match status" value="1"/>
</dbReference>
<feature type="disulfide bond" evidence="1">
    <location>
        <begin position="105"/>
        <end position="111"/>
    </location>
</feature>
<dbReference type="AlphaFoldDB" id="F4RJS1"/>
<evidence type="ECO:0000256" key="1">
    <source>
        <dbReference type="PIRSR" id="PIRSR002703-1"/>
    </source>
</evidence>
<dbReference type="PIRSF" id="PIRSF002703">
    <property type="entry name" value="Thaumatin"/>
    <property type="match status" value="1"/>
</dbReference>
<evidence type="ECO:0000313" key="4">
    <source>
        <dbReference type="Proteomes" id="UP000001072"/>
    </source>
</evidence>
<dbReference type="STRING" id="747676.F4RJS1"/>
<dbReference type="GeneID" id="18926602"/>
<dbReference type="PANTHER" id="PTHR31048">
    <property type="entry name" value="OS03G0233200 PROTEIN"/>
    <property type="match status" value="1"/>
</dbReference>
<feature type="signal peptide" evidence="2">
    <location>
        <begin position="1"/>
        <end position="26"/>
    </location>
</feature>
<dbReference type="RefSeq" id="XP_007409268.1">
    <property type="nucleotide sequence ID" value="XM_007409206.1"/>
</dbReference>
<keyword evidence="2" id="KW-0732">Signal</keyword>
<dbReference type="SUPFAM" id="SSF49870">
    <property type="entry name" value="Osmotin, thaumatin-like protein"/>
    <property type="match status" value="1"/>
</dbReference>
<feature type="disulfide bond" evidence="1">
    <location>
        <begin position="158"/>
        <end position="251"/>
    </location>
</feature>
<keyword evidence="1" id="KW-1015">Disulfide bond</keyword>
<organism evidence="4">
    <name type="scientific">Melampsora larici-populina (strain 98AG31 / pathotype 3-4-7)</name>
    <name type="common">Poplar leaf rust fungus</name>
    <dbReference type="NCBI Taxonomy" id="747676"/>
    <lineage>
        <taxon>Eukaryota</taxon>
        <taxon>Fungi</taxon>
        <taxon>Dikarya</taxon>
        <taxon>Basidiomycota</taxon>
        <taxon>Pucciniomycotina</taxon>
        <taxon>Pucciniomycetes</taxon>
        <taxon>Pucciniales</taxon>
        <taxon>Melampsoraceae</taxon>
        <taxon>Melampsora</taxon>
    </lineage>
</organism>
<keyword evidence="4" id="KW-1185">Reference proteome</keyword>
<reference evidence="4" key="1">
    <citation type="journal article" date="2011" name="Proc. Natl. Acad. Sci. U.S.A.">
        <title>Obligate biotrophy features unraveled by the genomic analysis of rust fungi.</title>
        <authorList>
            <person name="Duplessis S."/>
            <person name="Cuomo C.A."/>
            <person name="Lin Y.-C."/>
            <person name="Aerts A."/>
            <person name="Tisserant E."/>
            <person name="Veneault-Fourrey C."/>
            <person name="Joly D.L."/>
            <person name="Hacquard S."/>
            <person name="Amselem J."/>
            <person name="Cantarel B.L."/>
            <person name="Chiu R."/>
            <person name="Coutinho P.M."/>
            <person name="Feau N."/>
            <person name="Field M."/>
            <person name="Frey P."/>
            <person name="Gelhaye E."/>
            <person name="Goldberg J."/>
            <person name="Grabherr M.G."/>
            <person name="Kodira C.D."/>
            <person name="Kohler A."/>
            <person name="Kuees U."/>
            <person name="Lindquist E.A."/>
            <person name="Lucas S.M."/>
            <person name="Mago R."/>
            <person name="Mauceli E."/>
            <person name="Morin E."/>
            <person name="Murat C."/>
            <person name="Pangilinan J.L."/>
            <person name="Park R."/>
            <person name="Pearson M."/>
            <person name="Quesneville H."/>
            <person name="Rouhier N."/>
            <person name="Sakthikumar S."/>
            <person name="Salamov A.A."/>
            <person name="Schmutz J."/>
            <person name="Selles B."/>
            <person name="Shapiro H."/>
            <person name="Tanguay P."/>
            <person name="Tuskan G.A."/>
            <person name="Henrissat B."/>
            <person name="Van de Peer Y."/>
            <person name="Rouze P."/>
            <person name="Ellis J.G."/>
            <person name="Dodds P.N."/>
            <person name="Schein J.E."/>
            <person name="Zhong S."/>
            <person name="Hamelin R.C."/>
            <person name="Grigoriev I.V."/>
            <person name="Szabo L.J."/>
            <person name="Martin F."/>
        </authorList>
    </citation>
    <scope>NUCLEOTIDE SEQUENCE [LARGE SCALE GENOMIC DNA]</scope>
    <source>
        <strain evidence="4">98AG31 / pathotype 3-4-7</strain>
    </source>
</reference>
<dbReference type="HOGENOM" id="CLU_043181_4_0_1"/>
<feature type="disulfide bond" evidence="1">
    <location>
        <begin position="171"/>
        <end position="188"/>
    </location>
</feature>
<dbReference type="OrthoDB" id="2495071at2759"/>
<protein>
    <submittedName>
        <fullName evidence="3">Thaumatin-like protein</fullName>
    </submittedName>
</protein>
<feature type="disulfide bond" evidence="1">
    <location>
        <begin position="88"/>
        <end position="100"/>
    </location>
</feature>